<accession>A0A6V7QN04</accession>
<protein>
    <recommendedName>
        <fullName evidence="1">Reverse transcriptase zinc-binding domain-containing protein</fullName>
    </recommendedName>
</protein>
<sequence>MGSKIGRGDTPSGHGASPSYQVLRESIASFKLEDRPDSVNRRWSLNGRFTMKSTYSMLNDGGLKDGRSSKIWRIRIPLKVKVFNWIVLKKRPLTANNLLKRGWIGNTVCVLCGTEEETIDHLFVQCVFSRFLMVMNLENARLGNSGDNVTTIWDRWMTTNRSQSSCTSISELIACWWIIWEVRNGVIFRKTQPDPIQAVHKIKQVVEIWDLALPGRR</sequence>
<proteinExistence type="predicted"/>
<gene>
    <name evidence="2" type="ORF">CB5_LOCUS27472</name>
</gene>
<evidence type="ECO:0000259" key="1">
    <source>
        <dbReference type="Pfam" id="PF13966"/>
    </source>
</evidence>
<evidence type="ECO:0000313" key="2">
    <source>
        <dbReference type="EMBL" id="CAD1844261.1"/>
    </source>
</evidence>
<reference evidence="2" key="1">
    <citation type="submission" date="2020-07" db="EMBL/GenBank/DDBJ databases">
        <authorList>
            <person name="Lin J."/>
        </authorList>
    </citation>
    <scope>NUCLEOTIDE SEQUENCE</scope>
</reference>
<name>A0A6V7QN04_ANACO</name>
<dbReference type="Pfam" id="PF13966">
    <property type="entry name" value="zf-RVT"/>
    <property type="match status" value="1"/>
</dbReference>
<organism evidence="2">
    <name type="scientific">Ananas comosus var. bracteatus</name>
    <name type="common">red pineapple</name>
    <dbReference type="NCBI Taxonomy" id="296719"/>
    <lineage>
        <taxon>Eukaryota</taxon>
        <taxon>Viridiplantae</taxon>
        <taxon>Streptophyta</taxon>
        <taxon>Embryophyta</taxon>
        <taxon>Tracheophyta</taxon>
        <taxon>Spermatophyta</taxon>
        <taxon>Magnoliopsida</taxon>
        <taxon>Liliopsida</taxon>
        <taxon>Poales</taxon>
        <taxon>Bromeliaceae</taxon>
        <taxon>Bromelioideae</taxon>
        <taxon>Ananas</taxon>
    </lineage>
</organism>
<dbReference type="InterPro" id="IPR026960">
    <property type="entry name" value="RVT-Znf"/>
</dbReference>
<feature type="domain" description="Reverse transcriptase zinc-binding" evidence="1">
    <location>
        <begin position="49"/>
        <end position="131"/>
    </location>
</feature>
<dbReference type="AlphaFoldDB" id="A0A6V7QN04"/>
<dbReference type="EMBL" id="LR862137">
    <property type="protein sequence ID" value="CAD1844261.1"/>
    <property type="molecule type" value="Genomic_DNA"/>
</dbReference>